<sequence length="186" mass="20879">MTIQKSKIKYQNLDSIKGFTLIELLIYTALLVIVSVVSVAFFIQIVNITETSRRGREALDNARGALDTISQEIRHANSIYTLTSRLDNAAGQLSLETSRDTPNDEDSTYVDIYLDSERLYLKRESQPDQLVTSEKVKVKELRFSLLDDASSKPAVQIKLTVEYFDQTSGPSNSVTLTSTATLRSYE</sequence>
<dbReference type="EMBL" id="MHCS01000048">
    <property type="protein sequence ID" value="OGY25277.1"/>
    <property type="molecule type" value="Genomic_DNA"/>
</dbReference>
<comment type="caution">
    <text evidence="2">The sequence shown here is derived from an EMBL/GenBank/DDBJ whole genome shotgun (WGS) entry which is preliminary data.</text>
</comment>
<organism evidence="2 3">
    <name type="scientific">Candidatus Woykebacteria bacterium RBG_16_43_9</name>
    <dbReference type="NCBI Taxonomy" id="1802596"/>
    <lineage>
        <taxon>Bacteria</taxon>
        <taxon>Candidatus Woykeibacteriota</taxon>
    </lineage>
</organism>
<proteinExistence type="predicted"/>
<accession>A0A1G1WDB1</accession>
<dbReference type="Proteomes" id="UP000176389">
    <property type="component" value="Unassembled WGS sequence"/>
</dbReference>
<name>A0A1G1WDB1_9BACT</name>
<evidence type="ECO:0000313" key="2">
    <source>
        <dbReference type="EMBL" id="OGY25277.1"/>
    </source>
</evidence>
<protein>
    <recommendedName>
        <fullName evidence="4">Prepilin-type N-terminal cleavage/methylation domain-containing protein</fullName>
    </recommendedName>
</protein>
<gene>
    <name evidence="2" type="ORF">A2Z11_02845</name>
</gene>
<keyword evidence="1" id="KW-0812">Transmembrane</keyword>
<reference evidence="2 3" key="1">
    <citation type="journal article" date="2016" name="Nat. Commun.">
        <title>Thousands of microbial genomes shed light on interconnected biogeochemical processes in an aquifer system.</title>
        <authorList>
            <person name="Anantharaman K."/>
            <person name="Brown C.T."/>
            <person name="Hug L.A."/>
            <person name="Sharon I."/>
            <person name="Castelle C.J."/>
            <person name="Probst A.J."/>
            <person name="Thomas B.C."/>
            <person name="Singh A."/>
            <person name="Wilkins M.J."/>
            <person name="Karaoz U."/>
            <person name="Brodie E.L."/>
            <person name="Williams K.H."/>
            <person name="Hubbard S.S."/>
            <person name="Banfield J.F."/>
        </authorList>
    </citation>
    <scope>NUCLEOTIDE SEQUENCE [LARGE SCALE GENOMIC DNA]</scope>
</reference>
<dbReference type="AlphaFoldDB" id="A0A1G1WDB1"/>
<keyword evidence="1" id="KW-0472">Membrane</keyword>
<evidence type="ECO:0000256" key="1">
    <source>
        <dbReference type="SAM" id="Phobius"/>
    </source>
</evidence>
<feature type="transmembrane region" description="Helical" evidence="1">
    <location>
        <begin position="21"/>
        <end position="43"/>
    </location>
</feature>
<dbReference type="InterPro" id="IPR012902">
    <property type="entry name" value="N_methyl_site"/>
</dbReference>
<evidence type="ECO:0008006" key="4">
    <source>
        <dbReference type="Google" id="ProtNLM"/>
    </source>
</evidence>
<dbReference type="Pfam" id="PF07963">
    <property type="entry name" value="N_methyl"/>
    <property type="match status" value="1"/>
</dbReference>
<dbReference type="STRING" id="1802596.A2Z11_02845"/>
<keyword evidence="1" id="KW-1133">Transmembrane helix</keyword>
<evidence type="ECO:0000313" key="3">
    <source>
        <dbReference type="Proteomes" id="UP000176389"/>
    </source>
</evidence>